<accession>A0A0R1X4F1</accession>
<evidence type="ECO:0000259" key="5">
    <source>
        <dbReference type="PROSITE" id="PS51898"/>
    </source>
</evidence>
<dbReference type="PROSITE" id="PS51900">
    <property type="entry name" value="CB"/>
    <property type="match status" value="1"/>
</dbReference>
<dbReference type="Proteomes" id="UP000051412">
    <property type="component" value="Unassembled WGS sequence"/>
</dbReference>
<dbReference type="InterPro" id="IPR010998">
    <property type="entry name" value="Integrase_recombinase_N"/>
</dbReference>
<keyword evidence="3" id="KW-0233">DNA recombination</keyword>
<dbReference type="OrthoDB" id="9801717at2"/>
<keyword evidence="2 4" id="KW-0238">DNA-binding</keyword>
<dbReference type="GO" id="GO:0006310">
    <property type="term" value="P:DNA recombination"/>
    <property type="evidence" value="ECO:0007669"/>
    <property type="project" value="UniProtKB-KW"/>
</dbReference>
<dbReference type="AlphaFoldDB" id="A0A0R1X4F1"/>
<dbReference type="Pfam" id="PF00589">
    <property type="entry name" value="Phage_integrase"/>
    <property type="match status" value="1"/>
</dbReference>
<dbReference type="InterPro" id="IPR004107">
    <property type="entry name" value="Integrase_SAM-like_N"/>
</dbReference>
<dbReference type="Gene3D" id="1.10.150.130">
    <property type="match status" value="1"/>
</dbReference>
<evidence type="ECO:0000256" key="3">
    <source>
        <dbReference type="ARBA" id="ARBA00023172"/>
    </source>
</evidence>
<dbReference type="InterPro" id="IPR011010">
    <property type="entry name" value="DNA_brk_join_enz"/>
</dbReference>
<dbReference type="Pfam" id="PF02899">
    <property type="entry name" value="Phage_int_SAM_1"/>
    <property type="match status" value="1"/>
</dbReference>
<dbReference type="Gene3D" id="1.10.443.10">
    <property type="entry name" value="Intergrase catalytic core"/>
    <property type="match status" value="1"/>
</dbReference>
<dbReference type="PATRIC" id="fig|1423782.4.peg.1184"/>
<gene>
    <name evidence="7" type="ORF">FD32_GL001133</name>
</gene>
<dbReference type="PANTHER" id="PTHR30349:SF81">
    <property type="entry name" value="TYROSINE RECOMBINASE XERC"/>
    <property type="match status" value="1"/>
</dbReference>
<evidence type="ECO:0000256" key="4">
    <source>
        <dbReference type="PROSITE-ProRule" id="PRU01248"/>
    </source>
</evidence>
<dbReference type="PANTHER" id="PTHR30349">
    <property type="entry name" value="PHAGE INTEGRASE-RELATED"/>
    <property type="match status" value="1"/>
</dbReference>
<proteinExistence type="predicted"/>
<evidence type="ECO:0000259" key="6">
    <source>
        <dbReference type="PROSITE" id="PS51900"/>
    </source>
</evidence>
<dbReference type="InterPro" id="IPR044068">
    <property type="entry name" value="CB"/>
</dbReference>
<dbReference type="SUPFAM" id="SSF56349">
    <property type="entry name" value="DNA breaking-rejoining enzymes"/>
    <property type="match status" value="1"/>
</dbReference>
<dbReference type="EMBL" id="AZGM01000140">
    <property type="protein sequence ID" value="KRM25010.1"/>
    <property type="molecule type" value="Genomic_DNA"/>
</dbReference>
<dbReference type="InterPro" id="IPR050090">
    <property type="entry name" value="Tyrosine_recombinase_XerCD"/>
</dbReference>
<reference evidence="7 8" key="1">
    <citation type="journal article" date="2015" name="Genome Announc.">
        <title>Expanding the biotechnology potential of lactobacilli through comparative genomics of 213 strains and associated genera.</title>
        <authorList>
            <person name="Sun Z."/>
            <person name="Harris H.M."/>
            <person name="McCann A."/>
            <person name="Guo C."/>
            <person name="Argimon S."/>
            <person name="Zhang W."/>
            <person name="Yang X."/>
            <person name="Jeffery I.B."/>
            <person name="Cooney J.C."/>
            <person name="Kagawa T.F."/>
            <person name="Liu W."/>
            <person name="Song Y."/>
            <person name="Salvetti E."/>
            <person name="Wrobel A."/>
            <person name="Rasinkangas P."/>
            <person name="Parkhill J."/>
            <person name="Rea M.C."/>
            <person name="O'Sullivan O."/>
            <person name="Ritari J."/>
            <person name="Douillard F.P."/>
            <person name="Paul Ross R."/>
            <person name="Yang R."/>
            <person name="Briner A.E."/>
            <person name="Felis G.E."/>
            <person name="de Vos W.M."/>
            <person name="Barrangou R."/>
            <person name="Klaenhammer T.R."/>
            <person name="Caufield P.W."/>
            <person name="Cui Y."/>
            <person name="Zhang H."/>
            <person name="O'Toole P.W."/>
        </authorList>
    </citation>
    <scope>NUCLEOTIDE SEQUENCE [LARGE SCALE GENOMIC DNA]</scope>
    <source>
        <strain evidence="7 8">DSM 6035</strain>
    </source>
</reference>
<dbReference type="GO" id="GO:0015074">
    <property type="term" value="P:DNA integration"/>
    <property type="evidence" value="ECO:0007669"/>
    <property type="project" value="UniProtKB-KW"/>
</dbReference>
<keyword evidence="8" id="KW-1185">Reference proteome</keyword>
<dbReference type="InterPro" id="IPR013762">
    <property type="entry name" value="Integrase-like_cat_sf"/>
</dbReference>
<comment type="caution">
    <text evidence="7">The sequence shown here is derived from an EMBL/GenBank/DDBJ whole genome shotgun (WGS) entry which is preliminary data.</text>
</comment>
<dbReference type="GO" id="GO:0003677">
    <property type="term" value="F:DNA binding"/>
    <property type="evidence" value="ECO:0007669"/>
    <property type="project" value="UniProtKB-UniRule"/>
</dbReference>
<dbReference type="RefSeq" id="WP_047770023.1">
    <property type="nucleotide sequence ID" value="NZ_AZGM01000140.1"/>
</dbReference>
<feature type="domain" description="Core-binding (CB)" evidence="6">
    <location>
        <begin position="1"/>
        <end position="85"/>
    </location>
</feature>
<evidence type="ECO:0000256" key="2">
    <source>
        <dbReference type="ARBA" id="ARBA00023125"/>
    </source>
</evidence>
<dbReference type="PROSITE" id="PS51898">
    <property type="entry name" value="TYR_RECOMBINASE"/>
    <property type="match status" value="1"/>
</dbReference>
<organism evidence="7 8">
    <name type="scientific">Limosilactobacillus panis DSM 6035</name>
    <dbReference type="NCBI Taxonomy" id="1423782"/>
    <lineage>
        <taxon>Bacteria</taxon>
        <taxon>Bacillati</taxon>
        <taxon>Bacillota</taxon>
        <taxon>Bacilli</taxon>
        <taxon>Lactobacillales</taxon>
        <taxon>Lactobacillaceae</taxon>
        <taxon>Limosilactobacillus</taxon>
    </lineage>
</organism>
<keyword evidence="1" id="KW-0229">DNA integration</keyword>
<feature type="domain" description="Tyr recombinase" evidence="5">
    <location>
        <begin position="107"/>
        <end position="289"/>
    </location>
</feature>
<sequence>MDDVVATYIQYLKNAGLAANTLESYQRDLKQAATFFERDHQITEWEKVDQYAIMDLITNLKDQGRSAATINRLLSALRRFYRYLIRHRGLRFNPLELVDNVQRATPQPPEILTEGETQRLLQAPDKTTALGCRDHAMLLVMAATGMRVSELVQLSLKGLHLDIQMVRSGAGSKQERLIPLSTAASGSLQEYLTRVREKLAGPDENAVFVNAHGHRLTRQGVWKNLKQLVKVAQIDKVVTPQTLRYSFAVRLLNNGADSRLIQAMLGYSEMRMLKPYLKMSPQELVNSYRQHQPRL</sequence>
<evidence type="ECO:0000313" key="8">
    <source>
        <dbReference type="Proteomes" id="UP000051412"/>
    </source>
</evidence>
<evidence type="ECO:0000256" key="1">
    <source>
        <dbReference type="ARBA" id="ARBA00022908"/>
    </source>
</evidence>
<dbReference type="InterPro" id="IPR002104">
    <property type="entry name" value="Integrase_catalytic"/>
</dbReference>
<protein>
    <submittedName>
        <fullName evidence="7">Phage integrase, N-terminal SAM domain protein</fullName>
    </submittedName>
</protein>
<evidence type="ECO:0000313" key="7">
    <source>
        <dbReference type="EMBL" id="KRM25010.1"/>
    </source>
</evidence>
<name>A0A0R1X4F1_9LACO</name>
<dbReference type="STRING" id="1423782.FD32_GL001133"/>